<sequence length="724" mass="82889">MKLKSFTKTIYKSTFITSIITNVLTSSLLLLLCINLIGNIYNNKYNESKIYISDYINNINTNDEIYNKISKLETTKADNQDSYIAEINTLINNKLSFCGGVSIFFGNIDDPLIKKLKPIEYKIYKRFLNSKDYTNKIVTYNNNLYILNERTFKEHRYIQFFNINNCKSLLTLYKKDGLMGFIFNDQKFIFNGVKLESTSKTLLKKLKVKNSIEDIYVYFSTQEQYLDNLKLFIAILIFSTFRFLASILNAKRNIRKIIQPLDDLVQNTEKLAAHEVCEKLNRFDYPYDEFKKLAETFNKVLLSRELSEIKLFRSFEQMESVVHKRTQELISTNDQLTVAIKKAEEANALKSQFLANISHEIRTPLNCIMGFCDIILTEDHSESVTVQVKQILHESETLLHLINDFLDYSKIDAGKMNIVETELSIRSLINSLMKSGQVQAGDKNIILYSEIDEDVPHIIISDELRLYQIVSNIFYNAIKFTPTGSVKIKISSNMDNDENLILDILIVDTGIGIPEDRIDSIFNKFEQVDGSLTRKFRGSGLGLTICKKIIELMSGSISVESTINRGSSFNIKIPVKAQTLEKKVDETLEIQDDNIKHTEGSQILLVEDYPVNQIVAKKHLEMDNHIVTIAENGQEAIIKCEEIKFDLILMDLQMPIMDGFKATKEIRGASGLNSTTPILAMTANAMDTAKQTCLDTGMNGIITKPIRKQMFLREVDKWLKISTQ</sequence>
<dbReference type="EC" id="2.7.13.3" evidence="2"/>
<dbReference type="CDD" id="cd17546">
    <property type="entry name" value="REC_hyHK_CKI1_RcsC-like"/>
    <property type="match status" value="1"/>
</dbReference>
<dbReference type="FunFam" id="3.30.565.10:FF:000010">
    <property type="entry name" value="Sensor histidine kinase RcsC"/>
    <property type="match status" value="1"/>
</dbReference>
<evidence type="ECO:0000313" key="10">
    <source>
        <dbReference type="Proteomes" id="UP000323824"/>
    </source>
</evidence>
<gene>
    <name evidence="9" type="ORF">EW093_15685</name>
</gene>
<evidence type="ECO:0000256" key="4">
    <source>
        <dbReference type="ARBA" id="ARBA00023012"/>
    </source>
</evidence>
<dbReference type="SMART" id="SM00387">
    <property type="entry name" value="HATPase_c"/>
    <property type="match status" value="1"/>
</dbReference>
<dbReference type="InterPro" id="IPR005467">
    <property type="entry name" value="His_kinase_dom"/>
</dbReference>
<evidence type="ECO:0000256" key="6">
    <source>
        <dbReference type="SAM" id="Phobius"/>
    </source>
</evidence>
<keyword evidence="6" id="KW-0472">Membrane</keyword>
<keyword evidence="3 5" id="KW-0597">Phosphoprotein</keyword>
<name>A0A5C1QHM7_9SPIO</name>
<dbReference type="SUPFAM" id="SSF47384">
    <property type="entry name" value="Homodimeric domain of signal transducing histidine kinase"/>
    <property type="match status" value="1"/>
</dbReference>
<dbReference type="PROSITE" id="PS50109">
    <property type="entry name" value="HIS_KIN"/>
    <property type="match status" value="1"/>
</dbReference>
<accession>A0A5C1QHM7</accession>
<keyword evidence="6" id="KW-0812">Transmembrane</keyword>
<dbReference type="Pfam" id="PF02518">
    <property type="entry name" value="HATPase_c"/>
    <property type="match status" value="1"/>
</dbReference>
<dbReference type="CDD" id="cd00082">
    <property type="entry name" value="HisKA"/>
    <property type="match status" value="1"/>
</dbReference>
<reference evidence="9 10" key="1">
    <citation type="submission" date="2019-02" db="EMBL/GenBank/DDBJ databases">
        <authorList>
            <person name="Fomenkov A."/>
            <person name="Dubinina G."/>
            <person name="Grabovich M."/>
            <person name="Vincze T."/>
            <person name="Roberts R.J."/>
        </authorList>
    </citation>
    <scope>NUCLEOTIDE SEQUENCE [LARGE SCALE GENOMIC DNA]</scope>
    <source>
        <strain evidence="9 10">P</strain>
    </source>
</reference>
<dbReference type="RefSeq" id="WP_149569300.1">
    <property type="nucleotide sequence ID" value="NZ_CP035807.1"/>
</dbReference>
<comment type="catalytic activity">
    <reaction evidence="1">
        <text>ATP + protein L-histidine = ADP + protein N-phospho-L-histidine.</text>
        <dbReference type="EC" id="2.7.13.3"/>
    </reaction>
</comment>
<dbReference type="SUPFAM" id="SSF55874">
    <property type="entry name" value="ATPase domain of HSP90 chaperone/DNA topoisomerase II/histidine kinase"/>
    <property type="match status" value="1"/>
</dbReference>
<feature type="domain" description="Response regulatory" evidence="8">
    <location>
        <begin position="602"/>
        <end position="719"/>
    </location>
</feature>
<keyword evidence="10" id="KW-1185">Reference proteome</keyword>
<dbReference type="Gene3D" id="3.40.50.2300">
    <property type="match status" value="1"/>
</dbReference>
<dbReference type="InterPro" id="IPR003661">
    <property type="entry name" value="HisK_dim/P_dom"/>
</dbReference>
<evidence type="ECO:0000256" key="3">
    <source>
        <dbReference type="ARBA" id="ARBA00022553"/>
    </source>
</evidence>
<evidence type="ECO:0000256" key="2">
    <source>
        <dbReference type="ARBA" id="ARBA00012438"/>
    </source>
</evidence>
<dbReference type="SUPFAM" id="SSF52172">
    <property type="entry name" value="CheY-like"/>
    <property type="match status" value="1"/>
</dbReference>
<dbReference type="Pfam" id="PF00512">
    <property type="entry name" value="HisKA"/>
    <property type="match status" value="1"/>
</dbReference>
<dbReference type="OrthoDB" id="6192248at2"/>
<reference evidence="9 10" key="2">
    <citation type="submission" date="2019-09" db="EMBL/GenBank/DDBJ databases">
        <title>Complete Genome Sequence and Methylome Analysis of free living Spirochaetas.</title>
        <authorList>
            <person name="Leshcheva N."/>
            <person name="Mikheeva N."/>
        </authorList>
    </citation>
    <scope>NUCLEOTIDE SEQUENCE [LARGE SCALE GENOMIC DNA]</scope>
    <source>
        <strain evidence="9 10">P</strain>
    </source>
</reference>
<feature type="domain" description="Histidine kinase" evidence="7">
    <location>
        <begin position="356"/>
        <end position="577"/>
    </location>
</feature>
<evidence type="ECO:0000259" key="7">
    <source>
        <dbReference type="PROSITE" id="PS50109"/>
    </source>
</evidence>
<dbReference type="InterPro" id="IPR036890">
    <property type="entry name" value="HATPase_C_sf"/>
</dbReference>
<organism evidence="9 10">
    <name type="scientific">Thiospirochaeta perfilievii</name>
    <dbReference type="NCBI Taxonomy" id="252967"/>
    <lineage>
        <taxon>Bacteria</taxon>
        <taxon>Pseudomonadati</taxon>
        <taxon>Spirochaetota</taxon>
        <taxon>Spirochaetia</taxon>
        <taxon>Spirochaetales</taxon>
        <taxon>Spirochaetaceae</taxon>
        <taxon>Thiospirochaeta</taxon>
    </lineage>
</organism>
<dbReference type="PANTHER" id="PTHR45339:SF1">
    <property type="entry name" value="HYBRID SIGNAL TRANSDUCTION HISTIDINE KINASE J"/>
    <property type="match status" value="1"/>
</dbReference>
<dbReference type="PRINTS" id="PR00344">
    <property type="entry name" value="BCTRLSENSOR"/>
</dbReference>
<protein>
    <recommendedName>
        <fullName evidence="2">histidine kinase</fullName>
        <ecNumber evidence="2">2.7.13.3</ecNumber>
    </recommendedName>
</protein>
<dbReference type="InterPro" id="IPR004358">
    <property type="entry name" value="Sig_transdc_His_kin-like_C"/>
</dbReference>
<dbReference type="PANTHER" id="PTHR45339">
    <property type="entry name" value="HYBRID SIGNAL TRANSDUCTION HISTIDINE KINASE J"/>
    <property type="match status" value="1"/>
</dbReference>
<evidence type="ECO:0000313" key="9">
    <source>
        <dbReference type="EMBL" id="QEN06066.1"/>
    </source>
</evidence>
<evidence type="ECO:0000259" key="8">
    <source>
        <dbReference type="PROSITE" id="PS50110"/>
    </source>
</evidence>
<dbReference type="SMART" id="SM00388">
    <property type="entry name" value="HisKA"/>
    <property type="match status" value="1"/>
</dbReference>
<keyword evidence="6" id="KW-1133">Transmembrane helix</keyword>
<dbReference type="InterPro" id="IPR011006">
    <property type="entry name" value="CheY-like_superfamily"/>
</dbReference>
<evidence type="ECO:0000256" key="1">
    <source>
        <dbReference type="ARBA" id="ARBA00000085"/>
    </source>
</evidence>
<evidence type="ECO:0000256" key="5">
    <source>
        <dbReference type="PROSITE-ProRule" id="PRU00169"/>
    </source>
</evidence>
<dbReference type="EMBL" id="CP035807">
    <property type="protein sequence ID" value="QEN06066.1"/>
    <property type="molecule type" value="Genomic_DNA"/>
</dbReference>
<dbReference type="AlphaFoldDB" id="A0A5C1QHM7"/>
<dbReference type="SMART" id="SM00448">
    <property type="entry name" value="REC"/>
    <property type="match status" value="1"/>
</dbReference>
<feature type="modified residue" description="4-aspartylphosphate" evidence="5">
    <location>
        <position position="651"/>
    </location>
</feature>
<dbReference type="Gene3D" id="3.30.565.10">
    <property type="entry name" value="Histidine kinase-like ATPase, C-terminal domain"/>
    <property type="match status" value="1"/>
</dbReference>
<feature type="transmembrane region" description="Helical" evidence="6">
    <location>
        <begin position="231"/>
        <end position="250"/>
    </location>
</feature>
<proteinExistence type="predicted"/>
<dbReference type="InterPro" id="IPR036097">
    <property type="entry name" value="HisK_dim/P_sf"/>
</dbReference>
<dbReference type="InterPro" id="IPR001789">
    <property type="entry name" value="Sig_transdc_resp-reg_receiver"/>
</dbReference>
<dbReference type="InterPro" id="IPR003594">
    <property type="entry name" value="HATPase_dom"/>
</dbReference>
<feature type="transmembrane region" description="Helical" evidence="6">
    <location>
        <begin position="20"/>
        <end position="41"/>
    </location>
</feature>
<dbReference type="Gene3D" id="1.10.287.130">
    <property type="match status" value="1"/>
</dbReference>
<dbReference type="PROSITE" id="PS50110">
    <property type="entry name" value="RESPONSE_REGULATORY"/>
    <property type="match status" value="1"/>
</dbReference>
<dbReference type="Pfam" id="PF00072">
    <property type="entry name" value="Response_reg"/>
    <property type="match status" value="1"/>
</dbReference>
<dbReference type="GO" id="GO:0000155">
    <property type="term" value="F:phosphorelay sensor kinase activity"/>
    <property type="evidence" value="ECO:0007669"/>
    <property type="project" value="InterPro"/>
</dbReference>
<keyword evidence="4" id="KW-0902">Two-component regulatory system</keyword>
<dbReference type="Proteomes" id="UP000323824">
    <property type="component" value="Chromosome"/>
</dbReference>
<dbReference type="KEGG" id="sper:EW093_15685"/>
<dbReference type="CDD" id="cd16922">
    <property type="entry name" value="HATPase_EvgS-ArcB-TorS-like"/>
    <property type="match status" value="1"/>
</dbReference>